<dbReference type="EMBL" id="MU275842">
    <property type="protein sequence ID" value="KAI0053032.1"/>
    <property type="molecule type" value="Genomic_DNA"/>
</dbReference>
<name>A0ACB8SA25_9AGAM</name>
<evidence type="ECO:0000313" key="2">
    <source>
        <dbReference type="Proteomes" id="UP000814033"/>
    </source>
</evidence>
<comment type="caution">
    <text evidence="1">The sequence shown here is derived from an EMBL/GenBank/DDBJ whole genome shotgun (WGS) entry which is preliminary data.</text>
</comment>
<dbReference type="Proteomes" id="UP000814033">
    <property type="component" value="Unassembled WGS sequence"/>
</dbReference>
<reference evidence="1" key="1">
    <citation type="submission" date="2021-02" db="EMBL/GenBank/DDBJ databases">
        <authorList>
            <consortium name="DOE Joint Genome Institute"/>
            <person name="Ahrendt S."/>
            <person name="Looney B.P."/>
            <person name="Miyauchi S."/>
            <person name="Morin E."/>
            <person name="Drula E."/>
            <person name="Courty P.E."/>
            <person name="Chicoki N."/>
            <person name="Fauchery L."/>
            <person name="Kohler A."/>
            <person name="Kuo A."/>
            <person name="Labutti K."/>
            <person name="Pangilinan J."/>
            <person name="Lipzen A."/>
            <person name="Riley R."/>
            <person name="Andreopoulos W."/>
            <person name="He G."/>
            <person name="Johnson J."/>
            <person name="Barry K.W."/>
            <person name="Grigoriev I.V."/>
            <person name="Nagy L."/>
            <person name="Hibbett D."/>
            <person name="Henrissat B."/>
            <person name="Matheny P.B."/>
            <person name="Labbe J."/>
            <person name="Martin F."/>
        </authorList>
    </citation>
    <scope>NUCLEOTIDE SEQUENCE</scope>
    <source>
        <strain evidence="1">FP105234-sp</strain>
    </source>
</reference>
<gene>
    <name evidence="1" type="ORF">FA95DRAFT_1482274</name>
</gene>
<evidence type="ECO:0000313" key="1">
    <source>
        <dbReference type="EMBL" id="KAI0053032.1"/>
    </source>
</evidence>
<accession>A0ACB8SA25</accession>
<reference evidence="1" key="2">
    <citation type="journal article" date="2022" name="New Phytol.">
        <title>Evolutionary transition to the ectomycorrhizal habit in the genomes of a hyperdiverse lineage of mushroom-forming fungi.</title>
        <authorList>
            <person name="Looney B."/>
            <person name="Miyauchi S."/>
            <person name="Morin E."/>
            <person name="Drula E."/>
            <person name="Courty P.E."/>
            <person name="Kohler A."/>
            <person name="Kuo A."/>
            <person name="LaButti K."/>
            <person name="Pangilinan J."/>
            <person name="Lipzen A."/>
            <person name="Riley R."/>
            <person name="Andreopoulos W."/>
            <person name="He G."/>
            <person name="Johnson J."/>
            <person name="Nolan M."/>
            <person name="Tritt A."/>
            <person name="Barry K.W."/>
            <person name="Grigoriev I.V."/>
            <person name="Nagy L.G."/>
            <person name="Hibbett D."/>
            <person name="Henrissat B."/>
            <person name="Matheny P.B."/>
            <person name="Labbe J."/>
            <person name="Martin F.M."/>
        </authorList>
    </citation>
    <scope>NUCLEOTIDE SEQUENCE</scope>
    <source>
        <strain evidence="1">FP105234-sp</strain>
    </source>
</reference>
<organism evidence="1 2">
    <name type="scientific">Auriscalpium vulgare</name>
    <dbReference type="NCBI Taxonomy" id="40419"/>
    <lineage>
        <taxon>Eukaryota</taxon>
        <taxon>Fungi</taxon>
        <taxon>Dikarya</taxon>
        <taxon>Basidiomycota</taxon>
        <taxon>Agaricomycotina</taxon>
        <taxon>Agaricomycetes</taxon>
        <taxon>Russulales</taxon>
        <taxon>Auriscalpiaceae</taxon>
        <taxon>Auriscalpium</taxon>
    </lineage>
</organism>
<keyword evidence="2" id="KW-1185">Reference proteome</keyword>
<protein>
    <submittedName>
        <fullName evidence="1">Ferredoxin reductase-like C-terminal NADP-linked domain-containing protein</fullName>
    </submittedName>
</protein>
<proteinExistence type="predicted"/>
<sequence length="359" mass="39527">MAFRIPSSWSRLRLQSHFAHRRAYAASARSTRTRLLSILAFTSAGGLTATYFLWPSEYRGAPTFRTKSISPSHFTPLTVISNEPCGSTLKLLTLKIPPEALPTPSDSPIGPIWSVFIKDDDIQVERPYTPLEGIDDEGNIKLWVKKYPRGEVGRWLHSKGVGDTVEIRGPLSTFPYTQGKWDEVILISGGTGFSPFHQLLHRELLQKQNNGVQTRFTLLHGSPSSAELPPSAYLQPLVRMADSNPERLRIRLFVDSLSDSATSPVPFSQLSAGRIGKHDIEQALGLGADSGRSWWRWLSRSQSTVQSADIHQKNVLILVCGPEPMVASIAGPYGRNFSQGAVGGALAELGFKAGQVWKL</sequence>